<evidence type="ECO:0000313" key="1">
    <source>
        <dbReference type="EMBL" id="EGO53852.1"/>
    </source>
</evidence>
<dbReference type="AlphaFoldDB" id="F8MXX1"/>
<protein>
    <submittedName>
        <fullName evidence="1">Uncharacterized protein</fullName>
    </submittedName>
</protein>
<dbReference type="GeneID" id="20828270"/>
<gene>
    <name evidence="1" type="ORF">NEUTE1DRAFT_50546</name>
</gene>
<evidence type="ECO:0000313" key="2">
    <source>
        <dbReference type="Proteomes" id="UP000008065"/>
    </source>
</evidence>
<accession>F8MXX1</accession>
<sequence>GGGEDGRRFGLRFQHDACSCTASRHAEHCRRGVDLVAKTIEMGDNGVAKEG</sequence>
<reference evidence="2" key="1">
    <citation type="journal article" date="2011" name="Genetics">
        <title>Massive changes in genome architecture accompany the transition to self-fertility in the filamentous fungus Neurospora tetrasperma.</title>
        <authorList>
            <person name="Ellison C.E."/>
            <person name="Stajich J.E."/>
            <person name="Jacobson D.J."/>
            <person name="Natvig D.O."/>
            <person name="Lapidus A."/>
            <person name="Foster B."/>
            <person name="Aerts A."/>
            <person name="Riley R."/>
            <person name="Lindquist E.A."/>
            <person name="Grigoriev I.V."/>
            <person name="Taylor J.W."/>
        </authorList>
    </citation>
    <scope>NUCLEOTIDE SEQUENCE [LARGE SCALE GENOMIC DNA]</scope>
    <source>
        <strain evidence="2">FGSC 2508 / P0657</strain>
    </source>
</reference>
<organism evidence="1 2">
    <name type="scientific">Neurospora tetrasperma (strain FGSC 2508 / ATCC MYA-4615 / P0657)</name>
    <dbReference type="NCBI Taxonomy" id="510951"/>
    <lineage>
        <taxon>Eukaryota</taxon>
        <taxon>Fungi</taxon>
        <taxon>Dikarya</taxon>
        <taxon>Ascomycota</taxon>
        <taxon>Pezizomycotina</taxon>
        <taxon>Sordariomycetes</taxon>
        <taxon>Sordariomycetidae</taxon>
        <taxon>Sordariales</taxon>
        <taxon>Sordariaceae</taxon>
        <taxon>Neurospora</taxon>
    </lineage>
</organism>
<dbReference type="HOGENOM" id="CLU_201343_0_0_1"/>
<dbReference type="KEGG" id="nte:NEUTE1DRAFT50546"/>
<name>F8MXX1_NEUT8</name>
<dbReference type="VEuPathDB" id="FungiDB:NEUTE1DRAFT_50546"/>
<dbReference type="EMBL" id="GL891335">
    <property type="protein sequence ID" value="EGO53852.1"/>
    <property type="molecule type" value="Genomic_DNA"/>
</dbReference>
<feature type="non-terminal residue" evidence="1">
    <location>
        <position position="1"/>
    </location>
</feature>
<dbReference type="Proteomes" id="UP000008065">
    <property type="component" value="Unassembled WGS sequence"/>
</dbReference>
<keyword evidence="2" id="KW-1185">Reference proteome</keyword>
<proteinExistence type="predicted"/>
<dbReference type="RefSeq" id="XP_009854873.1">
    <property type="nucleotide sequence ID" value="XM_009856571.1"/>
</dbReference>